<dbReference type="GeneTree" id="ENSGT00940000161184"/>
<dbReference type="Ensembl" id="ENSLLET00000012018.1">
    <property type="protein sequence ID" value="ENSLLEP00000011553.1"/>
    <property type="gene ID" value="ENSLLEG00000007366.1"/>
</dbReference>
<name>A0A8C5MA15_9ANUR</name>
<dbReference type="PANTHER" id="PTHR23310:SF51">
    <property type="entry name" value="ACYL-COA-BINDING DOMAIN-CONTAINING PROTEIN 7"/>
    <property type="match status" value="1"/>
</dbReference>
<dbReference type="GO" id="GO:0006631">
    <property type="term" value="P:fatty acid metabolic process"/>
    <property type="evidence" value="ECO:0007669"/>
    <property type="project" value="TreeGrafter"/>
</dbReference>
<dbReference type="PROSITE" id="PS51228">
    <property type="entry name" value="ACB_2"/>
    <property type="match status" value="1"/>
</dbReference>
<dbReference type="InterPro" id="IPR000582">
    <property type="entry name" value="Acyl-CoA-binding_protein"/>
</dbReference>
<reference evidence="3" key="2">
    <citation type="submission" date="2025-09" db="UniProtKB">
        <authorList>
            <consortium name="Ensembl"/>
        </authorList>
    </citation>
    <scope>IDENTIFICATION</scope>
</reference>
<dbReference type="AlphaFoldDB" id="A0A8C5MA15"/>
<protein>
    <recommendedName>
        <fullName evidence="2">ACB domain-containing protein</fullName>
    </recommendedName>
</protein>
<evidence type="ECO:0000256" key="1">
    <source>
        <dbReference type="ARBA" id="ARBA00023121"/>
    </source>
</evidence>
<accession>A0A8C5MA15</accession>
<sequence>MLAEPIDCAEIWKSAEIYGLYKQATVGDINIDSPGLLDLKGKAKCDARNSKKGLSEEDSMTVYVSKAHELIEI</sequence>
<proteinExistence type="predicted"/>
<evidence type="ECO:0000313" key="3">
    <source>
        <dbReference type="Ensembl" id="ENSLLEP00000011553.1"/>
    </source>
</evidence>
<dbReference type="GO" id="GO:0000062">
    <property type="term" value="F:fatty-acyl-CoA binding"/>
    <property type="evidence" value="ECO:0007669"/>
    <property type="project" value="InterPro"/>
</dbReference>
<dbReference type="InterPro" id="IPR014352">
    <property type="entry name" value="FERM/acyl-CoA-bd_prot_sf"/>
</dbReference>
<feature type="domain" description="ACB" evidence="2">
    <location>
        <begin position="1"/>
        <end position="73"/>
    </location>
</feature>
<organism evidence="3 4">
    <name type="scientific">Leptobrachium leishanense</name>
    <name type="common">Leishan spiny toad</name>
    <dbReference type="NCBI Taxonomy" id="445787"/>
    <lineage>
        <taxon>Eukaryota</taxon>
        <taxon>Metazoa</taxon>
        <taxon>Chordata</taxon>
        <taxon>Craniata</taxon>
        <taxon>Vertebrata</taxon>
        <taxon>Euteleostomi</taxon>
        <taxon>Amphibia</taxon>
        <taxon>Batrachia</taxon>
        <taxon>Anura</taxon>
        <taxon>Pelobatoidea</taxon>
        <taxon>Megophryidae</taxon>
        <taxon>Leptobrachium</taxon>
    </lineage>
</organism>
<evidence type="ECO:0000259" key="2">
    <source>
        <dbReference type="PROSITE" id="PS51228"/>
    </source>
</evidence>
<dbReference type="Pfam" id="PF00887">
    <property type="entry name" value="ACBP"/>
    <property type="match status" value="1"/>
</dbReference>
<evidence type="ECO:0000313" key="4">
    <source>
        <dbReference type="Proteomes" id="UP000694569"/>
    </source>
</evidence>
<dbReference type="OrthoDB" id="346910at2759"/>
<keyword evidence="4" id="KW-1185">Reference proteome</keyword>
<dbReference type="PANTHER" id="PTHR23310">
    <property type="entry name" value="ACYL-COA-BINDING PROTEIN, ACBP"/>
    <property type="match status" value="1"/>
</dbReference>
<dbReference type="PRINTS" id="PR00689">
    <property type="entry name" value="ACOABINDINGP"/>
</dbReference>
<dbReference type="SUPFAM" id="SSF47027">
    <property type="entry name" value="Acyl-CoA binding protein"/>
    <property type="match status" value="1"/>
</dbReference>
<dbReference type="Proteomes" id="UP000694569">
    <property type="component" value="Unplaced"/>
</dbReference>
<dbReference type="Gene3D" id="1.20.80.10">
    <property type="match status" value="1"/>
</dbReference>
<reference evidence="3" key="1">
    <citation type="submission" date="2025-08" db="UniProtKB">
        <authorList>
            <consortium name="Ensembl"/>
        </authorList>
    </citation>
    <scope>IDENTIFICATION</scope>
</reference>
<dbReference type="InterPro" id="IPR035984">
    <property type="entry name" value="Acyl-CoA-binding_sf"/>
</dbReference>
<keyword evidence="1" id="KW-0446">Lipid-binding</keyword>